<proteinExistence type="predicted"/>
<feature type="domain" description="PAC" evidence="2">
    <location>
        <begin position="305"/>
        <end position="358"/>
    </location>
</feature>
<dbReference type="EMBL" id="SRME01000001">
    <property type="protein sequence ID" value="TGG89286.1"/>
    <property type="molecule type" value="Genomic_DNA"/>
</dbReference>
<dbReference type="InterPro" id="IPR052163">
    <property type="entry name" value="DGC-Regulatory_Protein"/>
</dbReference>
<evidence type="ECO:0000313" key="4">
    <source>
        <dbReference type="Proteomes" id="UP000297288"/>
    </source>
</evidence>
<comment type="caution">
    <text evidence="3">The sequence shown here is derived from an EMBL/GenBank/DDBJ whole genome shotgun (WGS) entry which is preliminary data.</text>
</comment>
<accession>A0A4Z0W622</accession>
<reference evidence="3 4" key="1">
    <citation type="submission" date="2019-04" db="EMBL/GenBank/DDBJ databases">
        <title>Draft genome sequence data and analysis of a Fermenting Bacterium, Geotoga petraea strain HO-Geo1, isolated from heavy-oil petroleum reservoir in Russia.</title>
        <authorList>
            <person name="Grouzdev D.S."/>
            <person name="Semenova E.M."/>
            <person name="Sokolova D.S."/>
            <person name="Tourova T.P."/>
            <person name="Poltaraus A.B."/>
            <person name="Nazina T.N."/>
        </authorList>
    </citation>
    <scope>NUCLEOTIDE SEQUENCE [LARGE SCALE GENOMIC DNA]</scope>
    <source>
        <strain evidence="3 4">HO-Geo1</strain>
    </source>
</reference>
<dbReference type="SMART" id="SM00091">
    <property type="entry name" value="PAS"/>
    <property type="match status" value="2"/>
</dbReference>
<organism evidence="3 4">
    <name type="scientific">Geotoga petraea</name>
    <dbReference type="NCBI Taxonomy" id="28234"/>
    <lineage>
        <taxon>Bacteria</taxon>
        <taxon>Thermotogati</taxon>
        <taxon>Thermotogota</taxon>
        <taxon>Thermotogae</taxon>
        <taxon>Petrotogales</taxon>
        <taxon>Petrotogaceae</taxon>
        <taxon>Geotoga</taxon>
    </lineage>
</organism>
<dbReference type="Gene3D" id="3.30.450.20">
    <property type="entry name" value="PAS domain"/>
    <property type="match status" value="1"/>
</dbReference>
<dbReference type="Pfam" id="PF13426">
    <property type="entry name" value="PAS_9"/>
    <property type="match status" value="1"/>
</dbReference>
<dbReference type="RefSeq" id="WP_135402642.1">
    <property type="nucleotide sequence ID" value="NZ_SRME01000001.1"/>
</dbReference>
<dbReference type="AlphaFoldDB" id="A0A4Z0W622"/>
<dbReference type="SMART" id="SM00086">
    <property type="entry name" value="PAC"/>
    <property type="match status" value="1"/>
</dbReference>
<name>A0A4Z0W622_9BACT</name>
<dbReference type="CDD" id="cd00130">
    <property type="entry name" value="PAS"/>
    <property type="match status" value="1"/>
</dbReference>
<dbReference type="PROSITE" id="PS50112">
    <property type="entry name" value="PAS"/>
    <property type="match status" value="1"/>
</dbReference>
<dbReference type="PANTHER" id="PTHR46663">
    <property type="entry name" value="DIGUANYLATE CYCLASE DGCT-RELATED"/>
    <property type="match status" value="1"/>
</dbReference>
<dbReference type="OrthoDB" id="9762141at2"/>
<evidence type="ECO:0000259" key="1">
    <source>
        <dbReference type="PROSITE" id="PS50112"/>
    </source>
</evidence>
<feature type="domain" description="PAS" evidence="1">
    <location>
        <begin position="221"/>
        <end position="273"/>
    </location>
</feature>
<dbReference type="InterPro" id="IPR001610">
    <property type="entry name" value="PAC"/>
</dbReference>
<dbReference type="InterPro" id="IPR000014">
    <property type="entry name" value="PAS"/>
</dbReference>
<sequence>MNILESVDKYIRERWQDIIELIETENDVEIKIKYPNEQFSSQSNFKKESVFNDDGEKILDLYFLSKNGDFSSNLKKRLEKLKVIIKKDIKISANVKKAGGKLNFNKSNELFEDLEFLSLLPETNPNMVLIVECNGNIIYSNKSTHQWLEKNGFSKEEDIKVLYPKSFKNKFCSSCGHFDLKSEKVDYKGQTFDFKIKPLLPNEKCMIILTDITEIERLSKEKELYYKAFQSSIHAMLITDTKGNIKYVNPKFLDLYGYEYSEVIGKNPNILNPGKDKYYDLGYPKQKYHELFRGLWMSISDPKKGYWEGTIPNQKKNGDIVWVNLIISAVHDSSGEITNYLGMPVDITERRKENLKIR</sequence>
<protein>
    <submittedName>
        <fullName evidence="3">PAS domain S-box protein</fullName>
    </submittedName>
</protein>
<gene>
    <name evidence="3" type="ORF">E4650_03600</name>
</gene>
<dbReference type="InterPro" id="IPR000700">
    <property type="entry name" value="PAS-assoc_C"/>
</dbReference>
<evidence type="ECO:0000313" key="3">
    <source>
        <dbReference type="EMBL" id="TGG89286.1"/>
    </source>
</evidence>
<dbReference type="PROSITE" id="PS50113">
    <property type="entry name" value="PAC"/>
    <property type="match status" value="1"/>
</dbReference>
<dbReference type="Proteomes" id="UP000297288">
    <property type="component" value="Unassembled WGS sequence"/>
</dbReference>
<dbReference type="SUPFAM" id="SSF55785">
    <property type="entry name" value="PYP-like sensor domain (PAS domain)"/>
    <property type="match status" value="1"/>
</dbReference>
<evidence type="ECO:0000259" key="2">
    <source>
        <dbReference type="PROSITE" id="PS50113"/>
    </source>
</evidence>
<dbReference type="NCBIfam" id="TIGR00229">
    <property type="entry name" value="sensory_box"/>
    <property type="match status" value="1"/>
</dbReference>
<dbReference type="InterPro" id="IPR035965">
    <property type="entry name" value="PAS-like_dom_sf"/>
</dbReference>
<dbReference type="PANTHER" id="PTHR46663:SF3">
    <property type="entry name" value="SLL0267 PROTEIN"/>
    <property type="match status" value="1"/>
</dbReference>